<accession>A0A061ACK5</accession>
<dbReference type="EMBL" id="LK022849">
    <property type="protein sequence ID" value="CDR18151.1"/>
    <property type="molecule type" value="Genomic_DNA"/>
</dbReference>
<name>A0A061ACK5_9ACTN</name>
<evidence type="ECO:0000313" key="1">
    <source>
        <dbReference type="EMBL" id="CDR18151.1"/>
    </source>
</evidence>
<evidence type="ECO:0000313" key="3">
    <source>
        <dbReference type="Proteomes" id="UP000756710"/>
    </source>
</evidence>
<evidence type="ECO:0008006" key="4">
    <source>
        <dbReference type="Google" id="ProtNLM"/>
    </source>
</evidence>
<gene>
    <name evidence="2" type="ORF">J2Z30_008664</name>
    <name evidence="1" type="ORF">SIRAN50</name>
</gene>
<sequence>MRRPSLTTTKGGPQVLADAGIRATPATIRAWTRGTQRPRPANLEAIDTAYWNLRAHNVLTSPGALKQHLNRNGRSTRIEIHPVNQTAVDEPRRRDNLRIQHRQIRYIWDDALVASDLDTMEDLWDDIIAELDSDWGAYTCASYIGIGA</sequence>
<organism evidence="1">
    <name type="scientific">Streptomyces iranensis</name>
    <dbReference type="NCBI Taxonomy" id="576784"/>
    <lineage>
        <taxon>Bacteria</taxon>
        <taxon>Bacillati</taxon>
        <taxon>Actinomycetota</taxon>
        <taxon>Actinomycetes</taxon>
        <taxon>Kitasatosporales</taxon>
        <taxon>Streptomycetaceae</taxon>
        <taxon>Streptomyces</taxon>
        <taxon>Streptomyces violaceusniger group</taxon>
    </lineage>
</organism>
<dbReference type="AlphaFoldDB" id="A0A061ACK5"/>
<keyword evidence="3" id="KW-1185">Reference proteome</keyword>
<reference evidence="2 3" key="2">
    <citation type="submission" date="2021-03" db="EMBL/GenBank/DDBJ databases">
        <title>Genomic Encyclopedia of Type Strains, Phase IV (KMG-IV): sequencing the most valuable type-strain genomes for metagenomic binning, comparative biology and taxonomic classification.</title>
        <authorList>
            <person name="Goeker M."/>
        </authorList>
    </citation>
    <scope>NUCLEOTIDE SEQUENCE [LARGE SCALE GENOMIC DNA]</scope>
    <source>
        <strain evidence="2 3">DSM 41954</strain>
    </source>
</reference>
<dbReference type="RefSeq" id="WP_209469079.1">
    <property type="nucleotide sequence ID" value="NZ_BAABDR010000100.1"/>
</dbReference>
<proteinExistence type="predicted"/>
<evidence type="ECO:0000313" key="2">
    <source>
        <dbReference type="EMBL" id="MBP2067597.1"/>
    </source>
</evidence>
<dbReference type="HOGENOM" id="CLU_122880_0_0_11"/>
<dbReference type="Proteomes" id="UP000756710">
    <property type="component" value="Unassembled WGS sequence"/>
</dbReference>
<dbReference type="EMBL" id="JAGGLR010000032">
    <property type="protein sequence ID" value="MBP2067597.1"/>
    <property type="molecule type" value="Genomic_DNA"/>
</dbReference>
<reference evidence="1" key="1">
    <citation type="submission" date="2014-05" db="EMBL/GenBank/DDBJ databases">
        <authorList>
            <person name="Horn Fabian"/>
        </authorList>
    </citation>
    <scope>NUCLEOTIDE SEQUENCE</scope>
</reference>
<protein>
    <recommendedName>
        <fullName evidence="4">Transcriptional regulator</fullName>
    </recommendedName>
</protein>